<protein>
    <recommendedName>
        <fullName evidence="5">Lipoprotein</fullName>
    </recommendedName>
</protein>
<keyword evidence="2" id="KW-0732">Signal</keyword>
<feature type="compositionally biased region" description="Polar residues" evidence="1">
    <location>
        <begin position="157"/>
        <end position="168"/>
    </location>
</feature>
<dbReference type="RefSeq" id="WP_420164465.1">
    <property type="nucleotide sequence ID" value="NZ_JBDLNV010000003.1"/>
</dbReference>
<evidence type="ECO:0008006" key="5">
    <source>
        <dbReference type="Google" id="ProtNLM"/>
    </source>
</evidence>
<feature type="region of interest" description="Disordered" evidence="1">
    <location>
        <begin position="157"/>
        <end position="189"/>
    </location>
</feature>
<gene>
    <name evidence="3" type="ORF">ABEU20_002496</name>
</gene>
<evidence type="ECO:0000313" key="3">
    <source>
        <dbReference type="EMBL" id="MFM1723923.1"/>
    </source>
</evidence>
<dbReference type="EMBL" id="JBDLNV010000003">
    <property type="protein sequence ID" value="MFM1723923.1"/>
    <property type="molecule type" value="Genomic_DNA"/>
</dbReference>
<organism evidence="3 4">
    <name type="scientific">Rhodococcus parequi</name>
    <dbReference type="NCBI Taxonomy" id="3137122"/>
    <lineage>
        <taxon>Bacteria</taxon>
        <taxon>Bacillati</taxon>
        <taxon>Actinomycetota</taxon>
        <taxon>Actinomycetes</taxon>
        <taxon>Mycobacteriales</taxon>
        <taxon>Nocardiaceae</taxon>
        <taxon>Rhodococcus</taxon>
    </lineage>
</organism>
<dbReference type="PROSITE" id="PS51257">
    <property type="entry name" value="PROKAR_LIPOPROTEIN"/>
    <property type="match status" value="1"/>
</dbReference>
<name>A0ABW9FGX3_9NOCA</name>
<evidence type="ECO:0000256" key="2">
    <source>
        <dbReference type="SAM" id="SignalP"/>
    </source>
</evidence>
<evidence type="ECO:0000256" key="1">
    <source>
        <dbReference type="SAM" id="MobiDB-lite"/>
    </source>
</evidence>
<feature type="chain" id="PRO_5047268044" description="Lipoprotein" evidence="2">
    <location>
        <begin position="22"/>
        <end position="246"/>
    </location>
</feature>
<accession>A0ABW9FGX3</accession>
<proteinExistence type="predicted"/>
<feature type="signal peptide" evidence="2">
    <location>
        <begin position="1"/>
        <end position="21"/>
    </location>
</feature>
<evidence type="ECO:0000313" key="4">
    <source>
        <dbReference type="Proteomes" id="UP001629745"/>
    </source>
</evidence>
<feature type="region of interest" description="Disordered" evidence="1">
    <location>
        <begin position="217"/>
        <end position="241"/>
    </location>
</feature>
<keyword evidence="4" id="KW-1185">Reference proteome</keyword>
<comment type="caution">
    <text evidence="3">The sequence shown here is derived from an EMBL/GenBank/DDBJ whole genome shotgun (WGS) entry which is preliminary data.</text>
</comment>
<dbReference type="Proteomes" id="UP001629745">
    <property type="component" value="Unassembled WGS sequence"/>
</dbReference>
<sequence length="246" mass="26815">MKRVACLAIALAAALSLTACTRETPVENVPDLLWAESFRWESTPGTDLDSPAAQLVRATVESDEITLTLGRRYTYPGYIDAAGEHGTTRTKGPQGGIGTLTMKLVELEQEPDAIDALVCLDTTQVSTLVDGKYVLPKQSPFYVLHAYRVSARLFTQSTEQPGSASPRQNLVPRETHPLSGPSGRSARPTADVFGDWMITEFAMSAAPESRAPCLEWAEQRWGSPNPPAPTRTESEPPVIEPFYPGW</sequence>
<reference evidence="3 4" key="1">
    <citation type="submission" date="2023-11" db="EMBL/GenBank/DDBJ databases">
        <authorList>
            <person name="Val-Calvo J."/>
            <person name="Scortti M."/>
            <person name="Vazquez-Boland J."/>
        </authorList>
    </citation>
    <scope>NUCLEOTIDE SEQUENCE [LARGE SCALE GENOMIC DNA]</scope>
    <source>
        <strain evidence="3 4">PAM 2766</strain>
    </source>
</reference>